<dbReference type="Proteomes" id="UP000235672">
    <property type="component" value="Unassembled WGS sequence"/>
</dbReference>
<dbReference type="EMBL" id="KZ613468">
    <property type="protein sequence ID" value="PMD26373.1"/>
    <property type="molecule type" value="Genomic_DNA"/>
</dbReference>
<feature type="region of interest" description="Disordered" evidence="1">
    <location>
        <begin position="1"/>
        <end position="35"/>
    </location>
</feature>
<protein>
    <submittedName>
        <fullName evidence="2">Uncharacterized protein</fullName>
    </submittedName>
</protein>
<gene>
    <name evidence="2" type="ORF">NA56DRAFT_698555</name>
</gene>
<proteinExistence type="predicted"/>
<evidence type="ECO:0000313" key="2">
    <source>
        <dbReference type="EMBL" id="PMD26373.1"/>
    </source>
</evidence>
<name>A0A2J6QJC9_9HELO</name>
<evidence type="ECO:0000313" key="3">
    <source>
        <dbReference type="Proteomes" id="UP000235672"/>
    </source>
</evidence>
<reference evidence="2 3" key="1">
    <citation type="submission" date="2016-05" db="EMBL/GenBank/DDBJ databases">
        <title>A degradative enzymes factory behind the ericoid mycorrhizal symbiosis.</title>
        <authorList>
            <consortium name="DOE Joint Genome Institute"/>
            <person name="Martino E."/>
            <person name="Morin E."/>
            <person name="Grelet G."/>
            <person name="Kuo A."/>
            <person name="Kohler A."/>
            <person name="Daghino S."/>
            <person name="Barry K."/>
            <person name="Choi C."/>
            <person name="Cichocki N."/>
            <person name="Clum A."/>
            <person name="Copeland A."/>
            <person name="Hainaut M."/>
            <person name="Haridas S."/>
            <person name="Labutti K."/>
            <person name="Lindquist E."/>
            <person name="Lipzen A."/>
            <person name="Khouja H.-R."/>
            <person name="Murat C."/>
            <person name="Ohm R."/>
            <person name="Olson A."/>
            <person name="Spatafora J."/>
            <person name="Veneault-Fourrey C."/>
            <person name="Henrissat B."/>
            <person name="Grigoriev I."/>
            <person name="Martin F."/>
            <person name="Perotto S."/>
        </authorList>
    </citation>
    <scope>NUCLEOTIDE SEQUENCE [LARGE SCALE GENOMIC DNA]</scope>
    <source>
        <strain evidence="2 3">UAMH 7357</strain>
    </source>
</reference>
<evidence type="ECO:0000256" key="1">
    <source>
        <dbReference type="SAM" id="MobiDB-lite"/>
    </source>
</evidence>
<sequence>MGRCETEISEGDYLSLQEGEDSEEYKTANEEQKQKMLDKAEAEVMTRRPIHNHGKTAADVEKKYGGYNKITKTWGMHFDDGDPSWLDVESDEEADALMAEADFLHGEFNFKAEDQTEININEKLRKGDVGFVSIMGFYIWQFHWRKTWQS</sequence>
<accession>A0A2J6QJC9</accession>
<keyword evidence="3" id="KW-1185">Reference proteome</keyword>
<organism evidence="2 3">
    <name type="scientific">Hyaloscypha hepaticicola</name>
    <dbReference type="NCBI Taxonomy" id="2082293"/>
    <lineage>
        <taxon>Eukaryota</taxon>
        <taxon>Fungi</taxon>
        <taxon>Dikarya</taxon>
        <taxon>Ascomycota</taxon>
        <taxon>Pezizomycotina</taxon>
        <taxon>Leotiomycetes</taxon>
        <taxon>Helotiales</taxon>
        <taxon>Hyaloscyphaceae</taxon>
        <taxon>Hyaloscypha</taxon>
    </lineage>
</organism>
<feature type="compositionally biased region" description="Basic and acidic residues" evidence="1">
    <location>
        <begin position="24"/>
        <end position="35"/>
    </location>
</feature>
<dbReference type="AlphaFoldDB" id="A0A2J6QJC9"/>